<keyword evidence="3" id="KW-0732">Signal</keyword>
<keyword evidence="8" id="KW-1185">Reference proteome</keyword>
<sequence length="510" mass="57287">MCICIGNSSDVTTETTAQDTSSKVQNAQIDSKDSNKSEVPNVPHVPLPNPKIIAAEFDPVSTKTSTNTLKEKDEDEDDIFKFTQELNNKTYAENHITRIVQDSHIYYNSTFQVDPKMGQTYWVYMENNPNVTVHELLSQSHRRAATVKLSFDFPFYGHMVRNVTIATGGFVYTGDQIHVWLAATQYIAPLMANFDTRMSKDSFVKYVDNGSAFTVLWENVILKDSPDFGKFSFQMTLHKNGDIVFVYKDVPTSVEQIKDDQHPVKVGLADAYIIDKNIFFVKRKTIYEYHHVHFNKEDIKNWTVIYLSALPTCLDLKDCDSCLQANNNQEIRGASKEYDIRKCNWCPAVNRCSTGLDRFRQQWLDSECDKTPSISCDNPPPPPFAHHAEIDAMTVQHIAAEPHSKKSVAIGLSGIMSVMLLVFGLAAIGCFVAYAYANPHSTSGQLLIRVSQLYSVSQICSSTDPANGDGEEVKRGTLLQPFICDTNLIWIKIRADKTSSWAAIGLSVEN</sequence>
<evidence type="ECO:0008006" key="9">
    <source>
        <dbReference type="Google" id="ProtNLM"/>
    </source>
</evidence>
<protein>
    <recommendedName>
        <fullName evidence="9">PSI domain-containing protein</fullName>
    </recommendedName>
</protein>
<dbReference type="PANTHER" id="PTHR13055">
    <property type="entry name" value="TUMOR ENDOTHELIAL MARKER 7 RELATED"/>
    <property type="match status" value="1"/>
</dbReference>
<evidence type="ECO:0000313" key="7">
    <source>
        <dbReference type="EMBL" id="RZF45769.1"/>
    </source>
</evidence>
<keyword evidence="2 6" id="KW-0812">Transmembrane</keyword>
<keyword evidence="6" id="KW-0472">Membrane</keyword>
<evidence type="ECO:0000256" key="2">
    <source>
        <dbReference type="ARBA" id="ARBA00022692"/>
    </source>
</evidence>
<dbReference type="AlphaFoldDB" id="A0A482XJY0"/>
<dbReference type="InParanoid" id="A0A482XJY0"/>
<dbReference type="PANTHER" id="PTHR13055:SF12">
    <property type="entry name" value="LD40707P"/>
    <property type="match status" value="1"/>
</dbReference>
<evidence type="ECO:0000256" key="1">
    <source>
        <dbReference type="ARBA" id="ARBA00004479"/>
    </source>
</evidence>
<dbReference type="GO" id="GO:0016020">
    <property type="term" value="C:membrane"/>
    <property type="evidence" value="ECO:0007669"/>
    <property type="project" value="UniProtKB-SubCell"/>
</dbReference>
<name>A0A482XJY0_LAOST</name>
<comment type="caution">
    <text evidence="7">The sequence shown here is derived from an EMBL/GenBank/DDBJ whole genome shotgun (WGS) entry which is preliminary data.</text>
</comment>
<reference evidence="7 8" key="1">
    <citation type="journal article" date="2017" name="Gigascience">
        <title>Genome sequence of the small brown planthopper, Laodelphax striatellus.</title>
        <authorList>
            <person name="Zhu J."/>
            <person name="Jiang F."/>
            <person name="Wang X."/>
            <person name="Yang P."/>
            <person name="Bao Y."/>
            <person name="Zhao W."/>
            <person name="Wang W."/>
            <person name="Lu H."/>
            <person name="Wang Q."/>
            <person name="Cui N."/>
            <person name="Li J."/>
            <person name="Chen X."/>
            <person name="Luo L."/>
            <person name="Yu J."/>
            <person name="Kang L."/>
            <person name="Cui F."/>
        </authorList>
    </citation>
    <scope>NUCLEOTIDE SEQUENCE [LARGE SCALE GENOMIC DNA]</scope>
    <source>
        <strain evidence="7">Lst14</strain>
    </source>
</reference>
<keyword evidence="4 6" id="KW-1133">Transmembrane helix</keyword>
<evidence type="ECO:0000313" key="8">
    <source>
        <dbReference type="Proteomes" id="UP000291343"/>
    </source>
</evidence>
<dbReference type="InterPro" id="IPR031152">
    <property type="entry name" value="PLXDC"/>
</dbReference>
<evidence type="ECO:0000256" key="5">
    <source>
        <dbReference type="SAM" id="MobiDB-lite"/>
    </source>
</evidence>
<evidence type="ECO:0000256" key="3">
    <source>
        <dbReference type="ARBA" id="ARBA00022729"/>
    </source>
</evidence>
<dbReference type="Proteomes" id="UP000291343">
    <property type="component" value="Unassembled WGS sequence"/>
</dbReference>
<feature type="compositionally biased region" description="Polar residues" evidence="5">
    <location>
        <begin position="16"/>
        <end position="29"/>
    </location>
</feature>
<evidence type="ECO:0000256" key="4">
    <source>
        <dbReference type="ARBA" id="ARBA00022989"/>
    </source>
</evidence>
<feature type="transmembrane region" description="Helical" evidence="6">
    <location>
        <begin position="414"/>
        <end position="437"/>
    </location>
</feature>
<dbReference type="EMBL" id="QKKF02008217">
    <property type="protein sequence ID" value="RZF45769.1"/>
    <property type="molecule type" value="Genomic_DNA"/>
</dbReference>
<organism evidence="7 8">
    <name type="scientific">Laodelphax striatellus</name>
    <name type="common">Small brown planthopper</name>
    <name type="synonym">Delphax striatella</name>
    <dbReference type="NCBI Taxonomy" id="195883"/>
    <lineage>
        <taxon>Eukaryota</taxon>
        <taxon>Metazoa</taxon>
        <taxon>Ecdysozoa</taxon>
        <taxon>Arthropoda</taxon>
        <taxon>Hexapoda</taxon>
        <taxon>Insecta</taxon>
        <taxon>Pterygota</taxon>
        <taxon>Neoptera</taxon>
        <taxon>Paraneoptera</taxon>
        <taxon>Hemiptera</taxon>
        <taxon>Auchenorrhyncha</taxon>
        <taxon>Fulgoroidea</taxon>
        <taxon>Delphacidae</taxon>
        <taxon>Criomorphinae</taxon>
        <taxon>Laodelphax</taxon>
    </lineage>
</organism>
<proteinExistence type="predicted"/>
<evidence type="ECO:0000256" key="6">
    <source>
        <dbReference type="SAM" id="Phobius"/>
    </source>
</evidence>
<gene>
    <name evidence="7" type="ORF">LSTR_LSTR012941</name>
</gene>
<dbReference type="OrthoDB" id="6285106at2759"/>
<comment type="subcellular location">
    <subcellularLocation>
        <location evidence="1">Membrane</location>
        <topology evidence="1">Single-pass type I membrane protein</topology>
    </subcellularLocation>
</comment>
<accession>A0A482XJY0</accession>
<dbReference type="FunCoup" id="A0A482XJY0">
    <property type="interactions" value="198"/>
</dbReference>
<dbReference type="STRING" id="195883.A0A482XJY0"/>
<feature type="region of interest" description="Disordered" evidence="5">
    <location>
        <begin position="16"/>
        <end position="47"/>
    </location>
</feature>